<proteinExistence type="predicted"/>
<name>A0AAV2ISK2_LYMST</name>
<accession>A0AAV2ISK2</accession>
<evidence type="ECO:0000313" key="2">
    <source>
        <dbReference type="EMBL" id="CAL1549096.1"/>
    </source>
</evidence>
<comment type="caution">
    <text evidence="2">The sequence shown here is derived from an EMBL/GenBank/DDBJ whole genome shotgun (WGS) entry which is preliminary data.</text>
</comment>
<gene>
    <name evidence="2" type="ORF">GSLYS_00022413001</name>
</gene>
<evidence type="ECO:0000313" key="3">
    <source>
        <dbReference type="Proteomes" id="UP001497497"/>
    </source>
</evidence>
<dbReference type="EMBL" id="CAXITT010003834">
    <property type="protein sequence ID" value="CAL1549096.1"/>
    <property type="molecule type" value="Genomic_DNA"/>
</dbReference>
<feature type="compositionally biased region" description="Polar residues" evidence="1">
    <location>
        <begin position="103"/>
        <end position="124"/>
    </location>
</feature>
<reference evidence="2 3" key="1">
    <citation type="submission" date="2024-04" db="EMBL/GenBank/DDBJ databases">
        <authorList>
            <consortium name="Genoscope - CEA"/>
            <person name="William W."/>
        </authorList>
    </citation>
    <scope>NUCLEOTIDE SEQUENCE [LARGE SCALE GENOMIC DNA]</scope>
</reference>
<feature type="non-terminal residue" evidence="2">
    <location>
        <position position="1"/>
    </location>
</feature>
<feature type="non-terminal residue" evidence="2">
    <location>
        <position position="236"/>
    </location>
</feature>
<evidence type="ECO:0000256" key="1">
    <source>
        <dbReference type="SAM" id="MobiDB-lite"/>
    </source>
</evidence>
<dbReference type="Proteomes" id="UP001497497">
    <property type="component" value="Unassembled WGS sequence"/>
</dbReference>
<organism evidence="2 3">
    <name type="scientific">Lymnaea stagnalis</name>
    <name type="common">Great pond snail</name>
    <name type="synonym">Helix stagnalis</name>
    <dbReference type="NCBI Taxonomy" id="6523"/>
    <lineage>
        <taxon>Eukaryota</taxon>
        <taxon>Metazoa</taxon>
        <taxon>Spiralia</taxon>
        <taxon>Lophotrochozoa</taxon>
        <taxon>Mollusca</taxon>
        <taxon>Gastropoda</taxon>
        <taxon>Heterobranchia</taxon>
        <taxon>Euthyneura</taxon>
        <taxon>Panpulmonata</taxon>
        <taxon>Hygrophila</taxon>
        <taxon>Lymnaeoidea</taxon>
        <taxon>Lymnaeidae</taxon>
        <taxon>Lymnaea</taxon>
    </lineage>
</organism>
<feature type="compositionally biased region" description="Polar residues" evidence="1">
    <location>
        <begin position="156"/>
        <end position="179"/>
    </location>
</feature>
<dbReference type="AlphaFoldDB" id="A0AAV2ISK2"/>
<sequence>NTRQHIQTFTIIPQSSSHVRIVCRGSNCIDVHFRGNKTVAVKDGACSLFDTTKPIEGLSPTAGLKSFLSMFVDEGVTMGLGRRQSATADDNPPSPLGIDPSEMFSSQQSTGSPIPRSTQAQTRQDNFRFHSPMTPPSNPHTPASPGSARLPAGVNPSPSTALMGTPSPGSLLTANSPGNPQLHVPSPGSFVPAPSPQSSLVGIHMQSPATSFMSGIVDGGSPFPGASLAMPSPGGV</sequence>
<protein>
    <submittedName>
        <fullName evidence="2">Uncharacterized protein</fullName>
    </submittedName>
</protein>
<keyword evidence="3" id="KW-1185">Reference proteome</keyword>
<feature type="region of interest" description="Disordered" evidence="1">
    <location>
        <begin position="83"/>
        <end position="197"/>
    </location>
</feature>